<evidence type="ECO:0000256" key="8">
    <source>
        <dbReference type="SAM" id="SignalP"/>
    </source>
</evidence>
<dbReference type="FunFam" id="2.60.40.770:FF:000004">
    <property type="entry name" value="Phosphatidylglycerol/phosphatidylinositol transfer protein"/>
    <property type="match status" value="1"/>
</dbReference>
<evidence type="ECO:0000256" key="5">
    <source>
        <dbReference type="ARBA" id="ARBA00022448"/>
    </source>
</evidence>
<evidence type="ECO:0000256" key="3">
    <source>
        <dbReference type="ARBA" id="ARBA00011245"/>
    </source>
</evidence>
<proteinExistence type="inferred from homology"/>
<dbReference type="InterPro" id="IPR014756">
    <property type="entry name" value="Ig_E-set"/>
</dbReference>
<organism evidence="10 11">
    <name type="scientific">Patellaria atrata CBS 101060</name>
    <dbReference type="NCBI Taxonomy" id="1346257"/>
    <lineage>
        <taxon>Eukaryota</taxon>
        <taxon>Fungi</taxon>
        <taxon>Dikarya</taxon>
        <taxon>Ascomycota</taxon>
        <taxon>Pezizomycotina</taxon>
        <taxon>Dothideomycetes</taxon>
        <taxon>Dothideomycetes incertae sedis</taxon>
        <taxon>Patellariales</taxon>
        <taxon>Patellariaceae</taxon>
        <taxon>Patellaria</taxon>
    </lineage>
</organism>
<feature type="domain" description="MD-2-related lipid-recognition" evidence="9">
    <location>
        <begin position="49"/>
        <end position="170"/>
    </location>
</feature>
<evidence type="ECO:0000313" key="11">
    <source>
        <dbReference type="Proteomes" id="UP000799429"/>
    </source>
</evidence>
<accession>A0A9P4S319</accession>
<dbReference type="InterPro" id="IPR033917">
    <property type="entry name" value="ML_PG-PI_TP"/>
</dbReference>
<dbReference type="EMBL" id="MU006110">
    <property type="protein sequence ID" value="KAF2835276.1"/>
    <property type="molecule type" value="Genomic_DNA"/>
</dbReference>
<dbReference type="SMART" id="SM00737">
    <property type="entry name" value="ML"/>
    <property type="match status" value="1"/>
</dbReference>
<keyword evidence="5" id="KW-0813">Transport</keyword>
<dbReference type="PANTHER" id="PTHR11306:SF0">
    <property type="entry name" value="PHOSPHATIDYLGLYCEROL_PHOSPHATIDYLINOSITOL TRANSFER PROTEIN"/>
    <property type="match status" value="1"/>
</dbReference>
<name>A0A9P4S319_9PEZI</name>
<evidence type="ECO:0000256" key="2">
    <source>
        <dbReference type="ARBA" id="ARBA00006370"/>
    </source>
</evidence>
<keyword evidence="11" id="KW-1185">Reference proteome</keyword>
<feature type="chain" id="PRO_5040182737" description="Phosphatidylglycerol/phosphatidylinositol transfer protein" evidence="8">
    <location>
        <begin position="18"/>
        <end position="175"/>
    </location>
</feature>
<comment type="similarity">
    <text evidence="2">Belongs to the NPC2 family.</text>
</comment>
<evidence type="ECO:0000256" key="4">
    <source>
        <dbReference type="ARBA" id="ARBA00016056"/>
    </source>
</evidence>
<dbReference type="GO" id="GO:0032934">
    <property type="term" value="F:sterol binding"/>
    <property type="evidence" value="ECO:0007669"/>
    <property type="project" value="InterPro"/>
</dbReference>
<keyword evidence="7" id="KW-0445">Lipid transport</keyword>
<dbReference type="AlphaFoldDB" id="A0A9P4S319"/>
<comment type="caution">
    <text evidence="10">The sequence shown here is derived from an EMBL/GenBank/DDBJ whole genome shotgun (WGS) entry which is preliminary data.</text>
</comment>
<reference evidence="10" key="1">
    <citation type="journal article" date="2020" name="Stud. Mycol.">
        <title>101 Dothideomycetes genomes: a test case for predicting lifestyles and emergence of pathogens.</title>
        <authorList>
            <person name="Haridas S."/>
            <person name="Albert R."/>
            <person name="Binder M."/>
            <person name="Bloem J."/>
            <person name="Labutti K."/>
            <person name="Salamov A."/>
            <person name="Andreopoulos B."/>
            <person name="Baker S."/>
            <person name="Barry K."/>
            <person name="Bills G."/>
            <person name="Bluhm B."/>
            <person name="Cannon C."/>
            <person name="Castanera R."/>
            <person name="Culley D."/>
            <person name="Daum C."/>
            <person name="Ezra D."/>
            <person name="Gonzalez J."/>
            <person name="Henrissat B."/>
            <person name="Kuo A."/>
            <person name="Liang C."/>
            <person name="Lipzen A."/>
            <person name="Lutzoni F."/>
            <person name="Magnuson J."/>
            <person name="Mondo S."/>
            <person name="Nolan M."/>
            <person name="Ohm R."/>
            <person name="Pangilinan J."/>
            <person name="Park H.-J."/>
            <person name="Ramirez L."/>
            <person name="Alfaro M."/>
            <person name="Sun H."/>
            <person name="Tritt A."/>
            <person name="Yoshinaga Y."/>
            <person name="Zwiers L.-H."/>
            <person name="Turgeon B."/>
            <person name="Goodwin S."/>
            <person name="Spatafora J."/>
            <person name="Crous P."/>
            <person name="Grigoriev I."/>
        </authorList>
    </citation>
    <scope>NUCLEOTIDE SEQUENCE</scope>
    <source>
        <strain evidence="10">CBS 101060</strain>
    </source>
</reference>
<feature type="signal peptide" evidence="8">
    <location>
        <begin position="1"/>
        <end position="17"/>
    </location>
</feature>
<keyword evidence="6 8" id="KW-0732">Signal</keyword>
<dbReference type="CDD" id="cd00917">
    <property type="entry name" value="PG-PI_TP"/>
    <property type="match status" value="1"/>
</dbReference>
<dbReference type="Pfam" id="PF02221">
    <property type="entry name" value="E1_DerP2_DerF2"/>
    <property type="match status" value="1"/>
</dbReference>
<dbReference type="InterPro" id="IPR039670">
    <property type="entry name" value="NPC2-like"/>
</dbReference>
<evidence type="ECO:0000313" key="10">
    <source>
        <dbReference type="EMBL" id="KAF2835276.1"/>
    </source>
</evidence>
<evidence type="ECO:0000256" key="7">
    <source>
        <dbReference type="ARBA" id="ARBA00023055"/>
    </source>
</evidence>
<dbReference type="Gene3D" id="2.60.40.770">
    <property type="match status" value="1"/>
</dbReference>
<evidence type="ECO:0000256" key="1">
    <source>
        <dbReference type="ARBA" id="ARBA00002053"/>
    </source>
</evidence>
<gene>
    <name evidence="10" type="ORF">M501DRAFT_1026838</name>
</gene>
<comment type="subunit">
    <text evidence="3">Monomer.</text>
</comment>
<evidence type="ECO:0000259" key="9">
    <source>
        <dbReference type="SMART" id="SM00737"/>
    </source>
</evidence>
<evidence type="ECO:0000256" key="6">
    <source>
        <dbReference type="ARBA" id="ARBA00022729"/>
    </source>
</evidence>
<dbReference type="SUPFAM" id="SSF81296">
    <property type="entry name" value="E set domains"/>
    <property type="match status" value="1"/>
</dbReference>
<dbReference type="PANTHER" id="PTHR11306">
    <property type="entry name" value="NIEMANN PICK TYPE C2 PROTEIN NPC2-RELATED"/>
    <property type="match status" value="1"/>
</dbReference>
<dbReference type="GO" id="GO:0032366">
    <property type="term" value="P:intracellular sterol transport"/>
    <property type="evidence" value="ECO:0007669"/>
    <property type="project" value="InterPro"/>
</dbReference>
<protein>
    <recommendedName>
        <fullName evidence="4">Phosphatidylglycerol/phosphatidylinositol transfer protein</fullName>
    </recommendedName>
</protein>
<dbReference type="InterPro" id="IPR003172">
    <property type="entry name" value="ML_dom"/>
</dbReference>
<comment type="function">
    <text evidence="1">Catalyzes the intermembrane transfer of phosphatidylglycerol and phosphatidylinositol.</text>
</comment>
<dbReference type="OrthoDB" id="6409159at2759"/>
<dbReference type="Proteomes" id="UP000799429">
    <property type="component" value="Unassembled WGS sequence"/>
</dbReference>
<sequence length="175" mass="19294">MHFSTIFLSLLVTTSSAIQINVDKRGNWFTDSQAVIQDDSLKVPGENPLYFCSKPDDDILQIKKVDLDPNPPKAGKTLSIKASGNLTEEIEEGAKIHVQVKYGLITLINQEYKLCDQVGEIDLECPLEKGDLTLSKEVDLPKEIPPGKFTVLADVFTKDGDKITCLTATITFPRG</sequence>